<dbReference type="Proteomes" id="UP000419017">
    <property type="component" value="Unassembled WGS sequence"/>
</dbReference>
<dbReference type="PROSITE" id="PS51900">
    <property type="entry name" value="CB"/>
    <property type="match status" value="1"/>
</dbReference>
<evidence type="ECO:0000256" key="1">
    <source>
        <dbReference type="ARBA" id="ARBA00008857"/>
    </source>
</evidence>
<feature type="domain" description="Core-binding (CB)" evidence="7">
    <location>
        <begin position="58"/>
        <end position="137"/>
    </location>
</feature>
<evidence type="ECO:0000259" key="7">
    <source>
        <dbReference type="PROSITE" id="PS51900"/>
    </source>
</evidence>
<evidence type="ECO:0000313" key="9">
    <source>
        <dbReference type="Proteomes" id="UP000419017"/>
    </source>
</evidence>
<feature type="domain" description="Tyr recombinase" evidence="6">
    <location>
        <begin position="160"/>
        <end position="340"/>
    </location>
</feature>
<dbReference type="Gene3D" id="1.10.443.10">
    <property type="entry name" value="Intergrase catalytic core"/>
    <property type="match status" value="1"/>
</dbReference>
<proteinExistence type="inferred from homology"/>
<dbReference type="InterPro" id="IPR010998">
    <property type="entry name" value="Integrase_recombinase_N"/>
</dbReference>
<reference evidence="8 9" key="1">
    <citation type="submission" date="2019-10" db="EMBL/GenBank/DDBJ databases">
        <authorList>
            <person name="Blom J."/>
        </authorList>
    </citation>
    <scope>NUCLEOTIDE SEQUENCE [LARGE SCALE GENOMIC DNA]</scope>
    <source>
        <strain evidence="8 9">ES3154-GLU</strain>
    </source>
</reference>
<dbReference type="PROSITE" id="PS51898">
    <property type="entry name" value="TYR_RECOMBINASE"/>
    <property type="match status" value="1"/>
</dbReference>
<dbReference type="PANTHER" id="PTHR30349">
    <property type="entry name" value="PHAGE INTEGRASE-RELATED"/>
    <property type="match status" value="1"/>
</dbReference>
<dbReference type="EMBL" id="CABWIB010000001">
    <property type="protein sequence ID" value="VWL85842.1"/>
    <property type="molecule type" value="Genomic_DNA"/>
</dbReference>
<dbReference type="InterPro" id="IPR004107">
    <property type="entry name" value="Integrase_SAM-like_N"/>
</dbReference>
<protein>
    <submittedName>
        <fullName evidence="8">Integrase family protein</fullName>
    </submittedName>
</protein>
<gene>
    <name evidence="8" type="ORF">OMES3154_01129</name>
</gene>
<dbReference type="PANTHER" id="PTHR30349:SF64">
    <property type="entry name" value="PROPHAGE INTEGRASE INTD-RELATED"/>
    <property type="match status" value="1"/>
</dbReference>
<evidence type="ECO:0000256" key="5">
    <source>
        <dbReference type="PROSITE-ProRule" id="PRU01248"/>
    </source>
</evidence>
<dbReference type="InterPro" id="IPR002104">
    <property type="entry name" value="Integrase_catalytic"/>
</dbReference>
<dbReference type="InterPro" id="IPR044068">
    <property type="entry name" value="CB"/>
</dbReference>
<dbReference type="Pfam" id="PF00589">
    <property type="entry name" value="Phage_integrase"/>
    <property type="match status" value="1"/>
</dbReference>
<dbReference type="GO" id="GO:0015074">
    <property type="term" value="P:DNA integration"/>
    <property type="evidence" value="ECO:0007669"/>
    <property type="project" value="UniProtKB-KW"/>
</dbReference>
<accession>A0A6I8MAN9</accession>
<evidence type="ECO:0000256" key="4">
    <source>
        <dbReference type="ARBA" id="ARBA00023172"/>
    </source>
</evidence>
<dbReference type="RefSeq" id="WP_156683809.1">
    <property type="nucleotide sequence ID" value="NZ_CABWIB010000001.1"/>
</dbReference>
<evidence type="ECO:0000313" key="8">
    <source>
        <dbReference type="EMBL" id="VWL85842.1"/>
    </source>
</evidence>
<evidence type="ECO:0000259" key="6">
    <source>
        <dbReference type="PROSITE" id="PS51898"/>
    </source>
</evidence>
<organism evidence="8 9">
    <name type="scientific">Oceanivirga miroungae</name>
    <dbReference type="NCBI Taxonomy" id="1130046"/>
    <lineage>
        <taxon>Bacteria</taxon>
        <taxon>Fusobacteriati</taxon>
        <taxon>Fusobacteriota</taxon>
        <taxon>Fusobacteriia</taxon>
        <taxon>Fusobacteriales</taxon>
        <taxon>Leptotrichiaceae</taxon>
        <taxon>Oceanivirga</taxon>
    </lineage>
</organism>
<dbReference type="Gene3D" id="1.10.150.130">
    <property type="match status" value="1"/>
</dbReference>
<dbReference type="SUPFAM" id="SSF56349">
    <property type="entry name" value="DNA breaking-rejoining enzymes"/>
    <property type="match status" value="1"/>
</dbReference>
<dbReference type="InterPro" id="IPR011010">
    <property type="entry name" value="DNA_brk_join_enz"/>
</dbReference>
<keyword evidence="2" id="KW-0229">DNA integration</keyword>
<keyword evidence="9" id="KW-1185">Reference proteome</keyword>
<keyword evidence="4" id="KW-0233">DNA recombination</keyword>
<evidence type="ECO:0000256" key="2">
    <source>
        <dbReference type="ARBA" id="ARBA00022908"/>
    </source>
</evidence>
<comment type="similarity">
    <text evidence="1">Belongs to the 'phage' integrase family.</text>
</comment>
<dbReference type="InterPro" id="IPR013762">
    <property type="entry name" value="Integrase-like_cat_sf"/>
</dbReference>
<keyword evidence="3 5" id="KW-0238">DNA-binding</keyword>
<evidence type="ECO:0000256" key="3">
    <source>
        <dbReference type="ARBA" id="ARBA00023125"/>
    </source>
</evidence>
<dbReference type="GO" id="GO:0003677">
    <property type="term" value="F:DNA binding"/>
    <property type="evidence" value="ECO:0007669"/>
    <property type="project" value="UniProtKB-UniRule"/>
</dbReference>
<dbReference type="GO" id="GO:0006310">
    <property type="term" value="P:DNA recombination"/>
    <property type="evidence" value="ECO:0007669"/>
    <property type="project" value="UniProtKB-KW"/>
</dbReference>
<dbReference type="Pfam" id="PF14659">
    <property type="entry name" value="Phage_int_SAM_3"/>
    <property type="match status" value="1"/>
</dbReference>
<dbReference type="InterPro" id="IPR050090">
    <property type="entry name" value="Tyrosine_recombinase_XerCD"/>
</dbReference>
<sequence>MPIYKYKNSKGDTLYRVVYLVNTPKGSKWTSKMDLRTLKEAKLFEANEIAKKDYTADMFLSDIIVEFLKDRKIRVQESTYRRYTHYCNSILKIFGDKKLKDYSYQYFHKLLTNIGKESHKRVNSNIKVLKQINKFAYRCFEIQNKNITRLEYFKNVRVDKEYNIWTLEEFNTFVDVIPDKFINYKIYFSILFYGGLRRGEALALQVKDISRYKINVDKNLGQRDHLISTPKTRNSIRVITMPKDLINTILAFIDKQQLTENNFLFSFSYSNVVNCLRKYTKMCNLPKITPHDLRHSHASILFENNMPTAAISKRLGHSNISITLDVYTHLTKKSNDKLNSFILEL</sequence>
<dbReference type="AlphaFoldDB" id="A0A6I8MAN9"/>
<name>A0A6I8MAN9_9FUSO</name>
<dbReference type="CDD" id="cd01189">
    <property type="entry name" value="INT_ICEBs1_C_like"/>
    <property type="match status" value="1"/>
</dbReference>